<keyword evidence="3" id="KW-1185">Reference proteome</keyword>
<dbReference type="InterPro" id="IPR027417">
    <property type="entry name" value="P-loop_NTPase"/>
</dbReference>
<dbReference type="EMBL" id="CP065956">
    <property type="protein sequence ID" value="QSR87500.1"/>
    <property type="molecule type" value="Genomic_DNA"/>
</dbReference>
<name>A0ABX7PWV2_9BACT</name>
<dbReference type="InterPro" id="IPR014556">
    <property type="entry name" value="UCP029407"/>
</dbReference>
<feature type="coiled-coil region" evidence="1">
    <location>
        <begin position="288"/>
        <end position="319"/>
    </location>
</feature>
<dbReference type="SUPFAM" id="SSF52540">
    <property type="entry name" value="P-loop containing nucleoside triphosphate hydrolases"/>
    <property type="match status" value="1"/>
</dbReference>
<evidence type="ECO:0008006" key="4">
    <source>
        <dbReference type="Google" id="ProtNLM"/>
    </source>
</evidence>
<gene>
    <name evidence="2" type="ORF">EM20IM_04035</name>
</gene>
<keyword evidence="1" id="KW-0175">Coiled coil</keyword>
<evidence type="ECO:0000313" key="2">
    <source>
        <dbReference type="EMBL" id="QSR87500.1"/>
    </source>
</evidence>
<reference evidence="2 3" key="1">
    <citation type="submission" date="2020-12" db="EMBL/GenBank/DDBJ databases">
        <authorList>
            <person name="Awala S.I."/>
            <person name="Gwak J.-H."/>
            <person name="Kim S.-J."/>
            <person name="Rhee S.-K."/>
        </authorList>
    </citation>
    <scope>NUCLEOTIDE SEQUENCE [LARGE SCALE GENOMIC DNA]</scope>
    <source>
        <strain evidence="2 3">IT5</strain>
    </source>
</reference>
<protein>
    <recommendedName>
        <fullName evidence="4">Sulfotransferase family protein</fullName>
    </recommendedName>
</protein>
<sequence length="334" mass="38446">MEAKHSEGNQEKRRLVIVLGMHRSGTSALSRSLMALGLSLGQSLLDPVPYNPTGLWEDKDIVAINQEILAASGSSWDSFALPSLSLREPKMVELLRKAEELIEIKLKEKNFAFKDPRTIRLLPFWHAVFEKLNISPSYILAVRNPLAVGYSLFRRNGFPLVKSFSLWLSHNIFPWPLYSPYLKAVVDYDQFLDHPEKELQRIAGLFSLAYDEEAACALKRSFLKQELRHARFTDRELEQHQAAFYPLVESWKLFKAMASFSPIPEEAKVQMDSLSKSFSAFQELFSLVDSNNGKEKKLKEELEEKKQEIEKLKAKKDKTLFYRLCSLLESSKRD</sequence>
<dbReference type="PIRSF" id="PIRSF029407">
    <property type="entry name" value="UCP029407"/>
    <property type="match status" value="1"/>
</dbReference>
<dbReference type="Proteomes" id="UP000663088">
    <property type="component" value="Chromosome"/>
</dbReference>
<proteinExistence type="predicted"/>
<organism evidence="2 3">
    <name type="scientific">Candidatus Methylacidiphilum infernorum</name>
    <dbReference type="NCBI Taxonomy" id="511746"/>
    <lineage>
        <taxon>Bacteria</taxon>
        <taxon>Pseudomonadati</taxon>
        <taxon>Verrucomicrobiota</taxon>
        <taxon>Methylacidiphilae</taxon>
        <taxon>Methylacidiphilales</taxon>
        <taxon>Methylacidiphilaceae</taxon>
        <taxon>Methylacidiphilum (ex Ratnadevi et al. 2023)</taxon>
    </lineage>
</organism>
<accession>A0ABX7PWV2</accession>
<evidence type="ECO:0000256" key="1">
    <source>
        <dbReference type="SAM" id="Coils"/>
    </source>
</evidence>
<dbReference type="RefSeq" id="WP_206847947.1">
    <property type="nucleotide sequence ID" value="NZ_CP065956.1"/>
</dbReference>
<dbReference type="Gene3D" id="3.40.50.300">
    <property type="entry name" value="P-loop containing nucleotide triphosphate hydrolases"/>
    <property type="match status" value="1"/>
</dbReference>
<evidence type="ECO:0000313" key="3">
    <source>
        <dbReference type="Proteomes" id="UP000663088"/>
    </source>
</evidence>